<proteinExistence type="predicted"/>
<reference evidence="1" key="1">
    <citation type="journal article" date="2014" name="Front. Microbiol.">
        <title>High frequency of phylogenetically diverse reductive dehalogenase-homologous genes in deep subseafloor sedimentary metagenomes.</title>
        <authorList>
            <person name="Kawai M."/>
            <person name="Futagami T."/>
            <person name="Toyoda A."/>
            <person name="Takaki Y."/>
            <person name="Nishi S."/>
            <person name="Hori S."/>
            <person name="Arai W."/>
            <person name="Tsubouchi T."/>
            <person name="Morono Y."/>
            <person name="Uchiyama I."/>
            <person name="Ito T."/>
            <person name="Fujiyama A."/>
            <person name="Inagaki F."/>
            <person name="Takami H."/>
        </authorList>
    </citation>
    <scope>NUCLEOTIDE SEQUENCE</scope>
    <source>
        <strain evidence="1">Expedition CK06-06</strain>
    </source>
</reference>
<organism evidence="1">
    <name type="scientific">marine sediment metagenome</name>
    <dbReference type="NCBI Taxonomy" id="412755"/>
    <lineage>
        <taxon>unclassified sequences</taxon>
        <taxon>metagenomes</taxon>
        <taxon>ecological metagenomes</taxon>
    </lineage>
</organism>
<evidence type="ECO:0000313" key="1">
    <source>
        <dbReference type="EMBL" id="GAF86677.1"/>
    </source>
</evidence>
<comment type="caution">
    <text evidence="1">The sequence shown here is derived from an EMBL/GenBank/DDBJ whole genome shotgun (WGS) entry which is preliminary data.</text>
</comment>
<protein>
    <submittedName>
        <fullName evidence="1">Uncharacterized protein</fullName>
    </submittedName>
</protein>
<dbReference type="AlphaFoldDB" id="X0TES7"/>
<feature type="non-terminal residue" evidence="1">
    <location>
        <position position="1"/>
    </location>
</feature>
<dbReference type="EMBL" id="BARS01017674">
    <property type="protein sequence ID" value="GAF86677.1"/>
    <property type="molecule type" value="Genomic_DNA"/>
</dbReference>
<accession>X0TES7</accession>
<gene>
    <name evidence="1" type="ORF">S01H1_28873</name>
</gene>
<name>X0TES7_9ZZZZ</name>
<sequence>DPISVEDYMCNLIAGREKIAALYHAVDKAREIRGRGGKFCYVAKFSGVGFKTYNGGELLRLDDRACCASLARLLTEADGAPTIEQYILILLKLRNPVRQLYQTRYRSLFIKSQAKVFCYTFVNPLEPTVVLVGRTKTFKSAINFLNFFCECEKTTFVPLSVLG</sequence>